<keyword evidence="1" id="KW-0812">Transmembrane</keyword>
<accession>A0ABU8LTX3</accession>
<dbReference type="EMBL" id="JBBDGL010000001">
    <property type="protein sequence ID" value="MEJ1154730.1"/>
    <property type="molecule type" value="Genomic_DNA"/>
</dbReference>
<feature type="transmembrane region" description="Helical" evidence="1">
    <location>
        <begin position="111"/>
        <end position="134"/>
    </location>
</feature>
<feature type="transmembrane region" description="Helical" evidence="1">
    <location>
        <begin position="59"/>
        <end position="80"/>
    </location>
</feature>
<keyword evidence="1" id="KW-1133">Transmembrane helix</keyword>
<keyword evidence="1" id="KW-0472">Membrane</keyword>
<evidence type="ECO:0000313" key="3">
    <source>
        <dbReference type="Proteomes" id="UP001368654"/>
    </source>
</evidence>
<gene>
    <name evidence="2" type="ORF">WDU96_03835</name>
</gene>
<feature type="transmembrane region" description="Helical" evidence="1">
    <location>
        <begin position="87"/>
        <end position="105"/>
    </location>
</feature>
<reference evidence="2 3" key="1">
    <citation type="submission" date="2024-02" db="EMBL/GenBank/DDBJ databases">
        <authorList>
            <person name="Saticioglu I.B."/>
        </authorList>
    </citation>
    <scope>NUCLEOTIDE SEQUENCE [LARGE SCALE GENOMIC DNA]</scope>
    <source>
        <strain evidence="2 3">Mu-86</strain>
    </source>
</reference>
<organism evidence="2 3">
    <name type="scientific">Microbacterium marmarense</name>
    <dbReference type="NCBI Taxonomy" id="3122051"/>
    <lineage>
        <taxon>Bacteria</taxon>
        <taxon>Bacillati</taxon>
        <taxon>Actinomycetota</taxon>
        <taxon>Actinomycetes</taxon>
        <taxon>Micrococcales</taxon>
        <taxon>Microbacteriaceae</taxon>
        <taxon>Microbacterium</taxon>
    </lineage>
</organism>
<dbReference type="InterPro" id="IPR046289">
    <property type="entry name" value="DUF6326"/>
</dbReference>
<dbReference type="RefSeq" id="WP_337337160.1">
    <property type="nucleotide sequence ID" value="NZ_JBBDGL010000001.1"/>
</dbReference>
<sequence>MSSTLQPLPPIDVRLRLSALWATTMIIVAFVDIFGLYRADLREEIEAGRVFVFEVGQPFMLGIVLYVTVPTLMIVASVFLPWRANRLLNVIVAALFAITIVGAAIGEWGYYLVASGVEVGLLATIVVLATRWRLTLRSSNQSQRTPATR</sequence>
<comment type="caution">
    <text evidence="2">The sequence shown here is derived from an EMBL/GenBank/DDBJ whole genome shotgun (WGS) entry which is preliminary data.</text>
</comment>
<keyword evidence="3" id="KW-1185">Reference proteome</keyword>
<evidence type="ECO:0000256" key="1">
    <source>
        <dbReference type="SAM" id="Phobius"/>
    </source>
</evidence>
<feature type="transmembrane region" description="Helical" evidence="1">
    <location>
        <begin position="20"/>
        <end position="39"/>
    </location>
</feature>
<name>A0ABU8LTX3_9MICO</name>
<evidence type="ECO:0000313" key="2">
    <source>
        <dbReference type="EMBL" id="MEJ1154730.1"/>
    </source>
</evidence>
<dbReference type="Pfam" id="PF19851">
    <property type="entry name" value="DUF6326"/>
    <property type="match status" value="1"/>
</dbReference>
<dbReference type="Proteomes" id="UP001368654">
    <property type="component" value="Unassembled WGS sequence"/>
</dbReference>
<protein>
    <submittedName>
        <fullName evidence="2">DUF6326 family protein</fullName>
    </submittedName>
</protein>
<proteinExistence type="predicted"/>